<dbReference type="EMBL" id="MT142392">
    <property type="protein sequence ID" value="QJA79716.1"/>
    <property type="molecule type" value="Genomic_DNA"/>
</dbReference>
<protein>
    <submittedName>
        <fullName evidence="1">Uncharacterized protein</fullName>
    </submittedName>
</protein>
<reference evidence="1" key="1">
    <citation type="submission" date="2020-03" db="EMBL/GenBank/DDBJ databases">
        <title>The deep terrestrial virosphere.</title>
        <authorList>
            <person name="Holmfeldt K."/>
            <person name="Nilsson E."/>
            <person name="Simone D."/>
            <person name="Lopez-Fernandez M."/>
            <person name="Wu X."/>
            <person name="de Brujin I."/>
            <person name="Lundin D."/>
            <person name="Andersson A."/>
            <person name="Bertilsson S."/>
            <person name="Dopson M."/>
        </authorList>
    </citation>
    <scope>NUCLEOTIDE SEQUENCE</scope>
    <source>
        <strain evidence="1">MM415A00839</strain>
    </source>
</reference>
<sequence length="112" mass="13161">MKLQLNVFERLLLRNIVPQIQGWNYANMKDARELLEGLFTEQEETDLEFEQVETQVKWKVAKEDGTPILQERDIPVSDGLKKKIGKFLTQLDKEEKLGFEHMTLCSKFMDES</sequence>
<name>A0A6M3KCW1_9ZZZZ</name>
<gene>
    <name evidence="1" type="ORF">MM415A00839_0003</name>
</gene>
<accession>A0A6M3KCW1</accession>
<proteinExistence type="predicted"/>
<evidence type="ECO:0000313" key="1">
    <source>
        <dbReference type="EMBL" id="QJA79716.1"/>
    </source>
</evidence>
<dbReference type="AlphaFoldDB" id="A0A6M3KCW1"/>
<organism evidence="1">
    <name type="scientific">viral metagenome</name>
    <dbReference type="NCBI Taxonomy" id="1070528"/>
    <lineage>
        <taxon>unclassified sequences</taxon>
        <taxon>metagenomes</taxon>
        <taxon>organismal metagenomes</taxon>
    </lineage>
</organism>